<organism evidence="1 2">
    <name type="scientific">Cricetulus griseus</name>
    <name type="common">Chinese hamster</name>
    <name type="synonym">Cricetulus barabensis griseus</name>
    <dbReference type="NCBI Taxonomy" id="10029"/>
    <lineage>
        <taxon>Eukaryota</taxon>
        <taxon>Metazoa</taxon>
        <taxon>Chordata</taxon>
        <taxon>Craniata</taxon>
        <taxon>Vertebrata</taxon>
        <taxon>Euteleostomi</taxon>
        <taxon>Mammalia</taxon>
        <taxon>Eutheria</taxon>
        <taxon>Euarchontoglires</taxon>
        <taxon>Glires</taxon>
        <taxon>Rodentia</taxon>
        <taxon>Myomorpha</taxon>
        <taxon>Muroidea</taxon>
        <taxon>Cricetidae</taxon>
        <taxon>Cricetinae</taxon>
        <taxon>Cricetulus</taxon>
    </lineage>
</organism>
<gene>
    <name evidence="1" type="ORF">I79_012842</name>
</gene>
<dbReference type="AlphaFoldDB" id="G3HPX0"/>
<protein>
    <submittedName>
        <fullName evidence="1">Uncharacterized protein</fullName>
    </submittedName>
</protein>
<proteinExistence type="predicted"/>
<sequence>MESPRIQQLFIPPGWMSQLVFIICQNPEIGSNSSEEMDLPATSRKQEQKLPSFISLHRLPSEAVA</sequence>
<dbReference type="Proteomes" id="UP000001075">
    <property type="component" value="Unassembled WGS sequence"/>
</dbReference>
<evidence type="ECO:0000313" key="1">
    <source>
        <dbReference type="EMBL" id="EGV96134.1"/>
    </source>
</evidence>
<name>G3HPX0_CRIGR</name>
<reference evidence="2" key="1">
    <citation type="journal article" date="2011" name="Nat. Biotechnol.">
        <title>The genomic sequence of the Chinese hamster ovary (CHO)-K1 cell line.</title>
        <authorList>
            <person name="Xu X."/>
            <person name="Nagarajan H."/>
            <person name="Lewis N.E."/>
            <person name="Pan S."/>
            <person name="Cai Z."/>
            <person name="Liu X."/>
            <person name="Chen W."/>
            <person name="Xie M."/>
            <person name="Wang W."/>
            <person name="Hammond S."/>
            <person name="Andersen M.R."/>
            <person name="Neff N."/>
            <person name="Passarelli B."/>
            <person name="Koh W."/>
            <person name="Fan H.C."/>
            <person name="Wang J."/>
            <person name="Gui Y."/>
            <person name="Lee K.H."/>
            <person name="Betenbaugh M.J."/>
            <person name="Quake S.R."/>
            <person name="Famili I."/>
            <person name="Palsson B.O."/>
            <person name="Wang J."/>
        </authorList>
    </citation>
    <scope>NUCLEOTIDE SEQUENCE [LARGE SCALE GENOMIC DNA]</scope>
    <source>
        <strain evidence="2">CHO K1 cell line</strain>
    </source>
</reference>
<dbReference type="EMBL" id="JH000592">
    <property type="protein sequence ID" value="EGV96134.1"/>
    <property type="molecule type" value="Genomic_DNA"/>
</dbReference>
<dbReference type="InParanoid" id="G3HPX0"/>
<accession>G3HPX0</accession>
<evidence type="ECO:0000313" key="2">
    <source>
        <dbReference type="Proteomes" id="UP000001075"/>
    </source>
</evidence>